<reference evidence="1 2" key="1">
    <citation type="submission" date="2010-01" db="EMBL/GenBank/DDBJ databases">
        <authorList>
            <person name="Weinstock G."/>
            <person name="Sodergren E."/>
            <person name="Clifton S."/>
            <person name="Fulton L."/>
            <person name="Fulton B."/>
            <person name="Courtney L."/>
            <person name="Fronick C."/>
            <person name="Harrison M."/>
            <person name="Strong C."/>
            <person name="Farmer C."/>
            <person name="Delahaunty K."/>
            <person name="Markovic C."/>
            <person name="Hall O."/>
            <person name="Minx P."/>
            <person name="Tomlinson C."/>
            <person name="Mitreva M."/>
            <person name="Nelson J."/>
            <person name="Hou S."/>
            <person name="Wollam A."/>
            <person name="Pepin K.H."/>
            <person name="Johnson M."/>
            <person name="Bhonagiri V."/>
            <person name="Nash W.E."/>
            <person name="Warren W."/>
            <person name="Chinwalla A."/>
            <person name="Mardis E.R."/>
            <person name="Wilson R.K."/>
        </authorList>
    </citation>
    <scope>NUCLEOTIDE SEQUENCE [LARGE SCALE GENOMIC DNA]</scope>
    <source>
        <strain evidence="1 2">NJ9703</strain>
    </source>
</reference>
<dbReference type="AlphaFoldDB" id="A0A9W5IRX0"/>
<gene>
    <name evidence="1" type="ORF">NEISUBOT_04235</name>
</gene>
<protein>
    <submittedName>
        <fullName evidence="1">Uncharacterized protein</fullName>
    </submittedName>
</protein>
<evidence type="ECO:0000313" key="1">
    <source>
        <dbReference type="EMBL" id="EFC52488.1"/>
    </source>
</evidence>
<dbReference type="EMBL" id="ACEO02000004">
    <property type="protein sequence ID" value="EFC52488.1"/>
    <property type="molecule type" value="Genomic_DNA"/>
</dbReference>
<organism evidence="1 2">
    <name type="scientific">Neisseria subflava NJ9703</name>
    <dbReference type="NCBI Taxonomy" id="546268"/>
    <lineage>
        <taxon>Bacteria</taxon>
        <taxon>Pseudomonadati</taxon>
        <taxon>Pseudomonadota</taxon>
        <taxon>Betaproteobacteria</taxon>
        <taxon>Neisseriales</taxon>
        <taxon>Neisseriaceae</taxon>
        <taxon>Neisseria</taxon>
    </lineage>
</organism>
<name>A0A9W5IRX0_NEISU</name>
<sequence length="39" mass="4720">MADFINIDYNPISIFFPNFHKKGRLKFRRPEVYISISML</sequence>
<accession>A0A9W5IRX0</accession>
<proteinExistence type="predicted"/>
<dbReference type="Proteomes" id="UP000004621">
    <property type="component" value="Unassembled WGS sequence"/>
</dbReference>
<comment type="caution">
    <text evidence="1">The sequence shown here is derived from an EMBL/GenBank/DDBJ whole genome shotgun (WGS) entry which is preliminary data.</text>
</comment>
<evidence type="ECO:0000313" key="2">
    <source>
        <dbReference type="Proteomes" id="UP000004621"/>
    </source>
</evidence>